<feature type="compositionally biased region" description="Polar residues" evidence="1">
    <location>
        <begin position="143"/>
        <end position="155"/>
    </location>
</feature>
<evidence type="ECO:0000256" key="1">
    <source>
        <dbReference type="SAM" id="MobiDB-lite"/>
    </source>
</evidence>
<keyword evidence="2" id="KW-0732">Signal</keyword>
<feature type="signal peptide" evidence="2">
    <location>
        <begin position="1"/>
        <end position="23"/>
    </location>
</feature>
<feature type="region of interest" description="Disordered" evidence="1">
    <location>
        <begin position="107"/>
        <end position="198"/>
    </location>
</feature>
<dbReference type="OrthoDB" id="4188725at2759"/>
<gene>
    <name evidence="3" type="ORF">GX51_02779</name>
</gene>
<dbReference type="EMBL" id="PDNC01000027">
    <property type="protein sequence ID" value="PGH05806.1"/>
    <property type="molecule type" value="Genomic_DNA"/>
</dbReference>
<evidence type="ECO:0000313" key="3">
    <source>
        <dbReference type="EMBL" id="PGH05806.1"/>
    </source>
</evidence>
<evidence type="ECO:0000313" key="4">
    <source>
        <dbReference type="Proteomes" id="UP000224080"/>
    </source>
</evidence>
<feature type="compositionally biased region" description="Pro residues" evidence="1">
    <location>
        <begin position="113"/>
        <end position="137"/>
    </location>
</feature>
<sequence length="198" mass="21829">MAFFMVLLYVANTLWRMICTCLGCHRRKPRRNVRRSEDEAHELQGQGFHLSGQDRTRQGYHFRANMKSEPRRQLTEVERALLAMALASPRHFPRQAAPARAPRYAPAYAPAPATDPAPATAPAPAPATSPATAPTPAPAEATKGSSESVRVTEISSAADGHQSDQNTDAATREPDATQQHKNEPQNIQPITRMRSRTR</sequence>
<reference evidence="3 4" key="1">
    <citation type="submission" date="2017-10" db="EMBL/GenBank/DDBJ databases">
        <title>Comparative genomics in systemic dimorphic fungi from Ajellomycetaceae.</title>
        <authorList>
            <person name="Munoz J.F."/>
            <person name="Mcewen J.G."/>
            <person name="Clay O.K."/>
            <person name="Cuomo C.A."/>
        </authorList>
    </citation>
    <scope>NUCLEOTIDE SEQUENCE [LARGE SCALE GENOMIC DNA]</scope>
    <source>
        <strain evidence="3 4">UAMH130</strain>
    </source>
</reference>
<organism evidence="3 4">
    <name type="scientific">Blastomyces parvus</name>
    <dbReference type="NCBI Taxonomy" id="2060905"/>
    <lineage>
        <taxon>Eukaryota</taxon>
        <taxon>Fungi</taxon>
        <taxon>Dikarya</taxon>
        <taxon>Ascomycota</taxon>
        <taxon>Pezizomycotina</taxon>
        <taxon>Eurotiomycetes</taxon>
        <taxon>Eurotiomycetidae</taxon>
        <taxon>Onygenales</taxon>
        <taxon>Ajellomycetaceae</taxon>
        <taxon>Blastomyces</taxon>
    </lineage>
</organism>
<accession>A0A2B7X9M8</accession>
<dbReference type="Proteomes" id="UP000224080">
    <property type="component" value="Unassembled WGS sequence"/>
</dbReference>
<feature type="region of interest" description="Disordered" evidence="1">
    <location>
        <begin position="29"/>
        <end position="56"/>
    </location>
</feature>
<feature type="chain" id="PRO_5012609053" evidence="2">
    <location>
        <begin position="24"/>
        <end position="198"/>
    </location>
</feature>
<feature type="compositionally biased region" description="Basic and acidic residues" evidence="1">
    <location>
        <begin position="170"/>
        <end position="183"/>
    </location>
</feature>
<comment type="caution">
    <text evidence="3">The sequence shown here is derived from an EMBL/GenBank/DDBJ whole genome shotgun (WGS) entry which is preliminary data.</text>
</comment>
<name>A0A2B7X9M8_9EURO</name>
<evidence type="ECO:0000256" key="2">
    <source>
        <dbReference type="SAM" id="SignalP"/>
    </source>
</evidence>
<proteinExistence type="predicted"/>
<protein>
    <submittedName>
        <fullName evidence="3">Uncharacterized protein</fullName>
    </submittedName>
</protein>
<dbReference type="AlphaFoldDB" id="A0A2B7X9M8"/>
<keyword evidence="4" id="KW-1185">Reference proteome</keyword>